<dbReference type="AlphaFoldDB" id="A0A1F4UKS5"/>
<protein>
    <recommendedName>
        <fullName evidence="5">DUF3048 domain-containing protein</fullName>
    </recommendedName>
</protein>
<evidence type="ECO:0000259" key="1">
    <source>
        <dbReference type="Pfam" id="PF11258"/>
    </source>
</evidence>
<gene>
    <name evidence="3" type="ORF">A2V54_02265</name>
</gene>
<name>A0A1F4UKS5_UNCKA</name>
<accession>A0A1F4UKS5</accession>
<dbReference type="InterPro" id="IPR035328">
    <property type="entry name" value="DUF3048_C"/>
</dbReference>
<dbReference type="InterPro" id="IPR021416">
    <property type="entry name" value="DUF3048_N"/>
</dbReference>
<feature type="domain" description="DUF3048" evidence="1">
    <location>
        <begin position="83"/>
        <end position="225"/>
    </location>
</feature>
<evidence type="ECO:0008006" key="5">
    <source>
        <dbReference type="Google" id="ProtNLM"/>
    </source>
</evidence>
<reference evidence="3 4" key="1">
    <citation type="journal article" date="2016" name="Nat. Commun.">
        <title>Thousands of microbial genomes shed light on interconnected biogeochemical processes in an aquifer system.</title>
        <authorList>
            <person name="Anantharaman K."/>
            <person name="Brown C.T."/>
            <person name="Hug L.A."/>
            <person name="Sharon I."/>
            <person name="Castelle C.J."/>
            <person name="Probst A.J."/>
            <person name="Thomas B.C."/>
            <person name="Singh A."/>
            <person name="Wilkins M.J."/>
            <person name="Karaoz U."/>
            <person name="Brodie E.L."/>
            <person name="Williams K.H."/>
            <person name="Hubbard S.S."/>
            <person name="Banfield J.F."/>
        </authorList>
    </citation>
    <scope>NUCLEOTIDE SEQUENCE [LARGE SCALE GENOMIC DNA]</scope>
</reference>
<dbReference type="Pfam" id="PF11258">
    <property type="entry name" value="DUF3048"/>
    <property type="match status" value="1"/>
</dbReference>
<dbReference type="Pfam" id="PF17479">
    <property type="entry name" value="DUF3048_C"/>
    <property type="match status" value="1"/>
</dbReference>
<proteinExistence type="predicted"/>
<evidence type="ECO:0000313" key="4">
    <source>
        <dbReference type="Proteomes" id="UP000176583"/>
    </source>
</evidence>
<sequence length="380" mass="42498">MSKSLSGFVRFLRTHRRGIFLTAWFLFVFAAGGGYVYLAQYFSLPIINPLGSSDNEPVITLADPMIKETVQPISGTFYSEKEAESWQGNRPLAVMIDNHVLARPYHYGLQKADLIYEAVAEGGITRFLAVFHGQNVDKIGPVRSARVYYITWALEFPAYYAHVGGASTIGSPANIHTYIAAHGVLDLDQFRLGASTFTFGGNVLYNGGMVLSHINYTSTKKLWKAGEALYPGTNKLPNFSKWKFKADAPYDLRSATQKIPFSFWGYPEAYKGEWRYDRTTNSYLRFQGGAKHLDQATKKQLSAKNVVLAHMTDNPAGDGTGHRLYTTTGQGNAEIYLDGVKILATWKRSSLSSRMKFYKRGTSTEISFNRGLTWIEVIPK</sequence>
<dbReference type="Proteomes" id="UP000176583">
    <property type="component" value="Unassembled WGS sequence"/>
</dbReference>
<dbReference type="STRING" id="1802613.A2V54_02265"/>
<evidence type="ECO:0000259" key="2">
    <source>
        <dbReference type="Pfam" id="PF17479"/>
    </source>
</evidence>
<dbReference type="SUPFAM" id="SSF159774">
    <property type="entry name" value="YerB-like"/>
    <property type="match status" value="1"/>
</dbReference>
<dbReference type="Gene3D" id="3.50.90.10">
    <property type="entry name" value="YerB-like"/>
    <property type="match status" value="1"/>
</dbReference>
<dbReference type="EMBL" id="MEUW01000008">
    <property type="protein sequence ID" value="OGC44823.1"/>
    <property type="molecule type" value="Genomic_DNA"/>
</dbReference>
<comment type="caution">
    <text evidence="3">The sequence shown here is derived from an EMBL/GenBank/DDBJ whole genome shotgun (WGS) entry which is preliminary data.</text>
</comment>
<evidence type="ECO:0000313" key="3">
    <source>
        <dbReference type="EMBL" id="OGC44823.1"/>
    </source>
</evidence>
<feature type="domain" description="DUF3048" evidence="2">
    <location>
        <begin position="270"/>
        <end position="375"/>
    </location>
</feature>
<dbReference type="InterPro" id="IPR023158">
    <property type="entry name" value="YerB-like_sf"/>
</dbReference>
<organism evidence="3 4">
    <name type="scientific">candidate division WWE3 bacterium RBG_19FT_COMBO_53_11</name>
    <dbReference type="NCBI Taxonomy" id="1802613"/>
    <lineage>
        <taxon>Bacteria</taxon>
        <taxon>Katanobacteria</taxon>
    </lineage>
</organism>